<dbReference type="AlphaFoldDB" id="A0A9Q1D6Y9"/>
<protein>
    <submittedName>
        <fullName evidence="1">Uncharacterized protein</fullName>
    </submittedName>
</protein>
<name>A0A9Q1D6Y9_CONCO</name>
<organism evidence="1 2">
    <name type="scientific">Conger conger</name>
    <name type="common">Conger eel</name>
    <name type="synonym">Muraena conger</name>
    <dbReference type="NCBI Taxonomy" id="82655"/>
    <lineage>
        <taxon>Eukaryota</taxon>
        <taxon>Metazoa</taxon>
        <taxon>Chordata</taxon>
        <taxon>Craniata</taxon>
        <taxon>Vertebrata</taxon>
        <taxon>Euteleostomi</taxon>
        <taxon>Actinopterygii</taxon>
        <taxon>Neopterygii</taxon>
        <taxon>Teleostei</taxon>
        <taxon>Anguilliformes</taxon>
        <taxon>Congridae</taxon>
        <taxon>Conger</taxon>
    </lineage>
</organism>
<dbReference type="OrthoDB" id="10519980at2759"/>
<gene>
    <name evidence="1" type="ORF">COCON_G00165680</name>
</gene>
<accession>A0A9Q1D6Y9</accession>
<comment type="caution">
    <text evidence="1">The sequence shown here is derived from an EMBL/GenBank/DDBJ whole genome shotgun (WGS) entry which is preliminary data.</text>
</comment>
<dbReference type="EMBL" id="JAFJMO010000012">
    <property type="protein sequence ID" value="KAJ8260845.1"/>
    <property type="molecule type" value="Genomic_DNA"/>
</dbReference>
<evidence type="ECO:0000313" key="2">
    <source>
        <dbReference type="Proteomes" id="UP001152803"/>
    </source>
</evidence>
<reference evidence="1" key="1">
    <citation type="journal article" date="2023" name="Science">
        <title>Genome structures resolve the early diversification of teleost fishes.</title>
        <authorList>
            <person name="Parey E."/>
            <person name="Louis A."/>
            <person name="Montfort J."/>
            <person name="Bouchez O."/>
            <person name="Roques C."/>
            <person name="Iampietro C."/>
            <person name="Lluch J."/>
            <person name="Castinel A."/>
            <person name="Donnadieu C."/>
            <person name="Desvignes T."/>
            <person name="Floi Bucao C."/>
            <person name="Jouanno E."/>
            <person name="Wen M."/>
            <person name="Mejri S."/>
            <person name="Dirks R."/>
            <person name="Jansen H."/>
            <person name="Henkel C."/>
            <person name="Chen W.J."/>
            <person name="Zahm M."/>
            <person name="Cabau C."/>
            <person name="Klopp C."/>
            <person name="Thompson A.W."/>
            <person name="Robinson-Rechavi M."/>
            <person name="Braasch I."/>
            <person name="Lecointre G."/>
            <person name="Bobe J."/>
            <person name="Postlethwait J.H."/>
            <person name="Berthelot C."/>
            <person name="Roest Crollius H."/>
            <person name="Guiguen Y."/>
        </authorList>
    </citation>
    <scope>NUCLEOTIDE SEQUENCE</scope>
    <source>
        <strain evidence="1">Concon-B</strain>
    </source>
</reference>
<evidence type="ECO:0000313" key="1">
    <source>
        <dbReference type="EMBL" id="KAJ8260845.1"/>
    </source>
</evidence>
<keyword evidence="2" id="KW-1185">Reference proteome</keyword>
<dbReference type="Proteomes" id="UP001152803">
    <property type="component" value="Unassembled WGS sequence"/>
</dbReference>
<sequence length="176" mass="19655">MGAGLHGRAVFANFTGHSGNPVFNYQAGTEPAQGMRSPWQHAGGTGRRERNAALSRTLVRHGSGNENGRHVDLIPLLSMHETRGCQLSKRSRRQEPHFLRSPPPPFDSWKYILGVGARWTVHCLRVPGWCSADEMSLPASSELLSLEKMGRHRCTYSNGSPYATNKPIDIKARRRW</sequence>
<proteinExistence type="predicted"/>